<gene>
    <name evidence="7" type="ORF">OSTQU699_LOCUS6479</name>
</gene>
<evidence type="ECO:0000256" key="4">
    <source>
        <dbReference type="ARBA" id="ARBA00023163"/>
    </source>
</evidence>
<evidence type="ECO:0000313" key="8">
    <source>
        <dbReference type="Proteomes" id="UP000708148"/>
    </source>
</evidence>
<dbReference type="OrthoDB" id="613763at2759"/>
<comment type="function">
    <text evidence="6">DNA-dependent RNA polymerase catalyzes the transcription of DNA into RNA using the four ribonucleoside triphosphates as substrates. Specific peripheric component of RNA polymerase III which synthesizes small RNAs, such as 5S rRNA and tRNAs.</text>
</comment>
<dbReference type="GO" id="GO:0006383">
    <property type="term" value="P:transcription by RNA polymerase III"/>
    <property type="evidence" value="ECO:0007669"/>
    <property type="project" value="UniProtKB-UniRule"/>
</dbReference>
<evidence type="ECO:0000256" key="5">
    <source>
        <dbReference type="ARBA" id="ARBA00023242"/>
    </source>
</evidence>
<dbReference type="GO" id="GO:0005737">
    <property type="term" value="C:cytoplasm"/>
    <property type="evidence" value="ECO:0007669"/>
    <property type="project" value="UniProtKB-ARBA"/>
</dbReference>
<dbReference type="InterPro" id="IPR036388">
    <property type="entry name" value="WH-like_DNA-bd_sf"/>
</dbReference>
<dbReference type="FunFam" id="1.10.10.10:FF:000237">
    <property type="entry name" value="DNA-directed RNA polymerase III subunit RPC6"/>
    <property type="match status" value="1"/>
</dbReference>
<name>A0A8S1J1R3_9CHLO</name>
<evidence type="ECO:0000256" key="2">
    <source>
        <dbReference type="ARBA" id="ARBA00011038"/>
    </source>
</evidence>
<evidence type="ECO:0000256" key="1">
    <source>
        <dbReference type="ARBA" id="ARBA00004123"/>
    </source>
</evidence>
<dbReference type="AlphaFoldDB" id="A0A8S1J1R3"/>
<dbReference type="Pfam" id="PF05158">
    <property type="entry name" value="RNA_pol_Rpc34"/>
    <property type="match status" value="1"/>
</dbReference>
<dbReference type="InterPro" id="IPR036390">
    <property type="entry name" value="WH_DNA-bd_sf"/>
</dbReference>
<dbReference type="EMBL" id="CAJHUC010001438">
    <property type="protein sequence ID" value="CAD7701120.1"/>
    <property type="molecule type" value="Genomic_DNA"/>
</dbReference>
<reference evidence="7" key="1">
    <citation type="submission" date="2020-12" db="EMBL/GenBank/DDBJ databases">
        <authorList>
            <person name="Iha C."/>
        </authorList>
    </citation>
    <scope>NUCLEOTIDE SEQUENCE</scope>
</reference>
<keyword evidence="4 6" id="KW-0804">Transcription</keyword>
<dbReference type="FunFam" id="1.10.10.10:FF:000116">
    <property type="entry name" value="DNA-directed RNA polymerase III subunit RPC6"/>
    <property type="match status" value="1"/>
</dbReference>
<dbReference type="InterPro" id="IPR016049">
    <property type="entry name" value="RNA_pol_Rpc34-like"/>
</dbReference>
<keyword evidence="8" id="KW-1185">Reference proteome</keyword>
<accession>A0A8S1J1R3</accession>
<keyword evidence="5 6" id="KW-0539">Nucleus</keyword>
<dbReference type="Proteomes" id="UP000708148">
    <property type="component" value="Unassembled WGS sequence"/>
</dbReference>
<evidence type="ECO:0000256" key="6">
    <source>
        <dbReference type="PIRNR" id="PIRNR028763"/>
    </source>
</evidence>
<comment type="subcellular location">
    <subcellularLocation>
        <location evidence="1 6">Nucleus</location>
    </subcellularLocation>
</comment>
<organism evidence="7 8">
    <name type="scientific">Ostreobium quekettii</name>
    <dbReference type="NCBI Taxonomy" id="121088"/>
    <lineage>
        <taxon>Eukaryota</taxon>
        <taxon>Viridiplantae</taxon>
        <taxon>Chlorophyta</taxon>
        <taxon>core chlorophytes</taxon>
        <taxon>Ulvophyceae</taxon>
        <taxon>TCBD clade</taxon>
        <taxon>Bryopsidales</taxon>
        <taxon>Ostreobineae</taxon>
        <taxon>Ostreobiaceae</taxon>
        <taxon>Ostreobium</taxon>
    </lineage>
</organism>
<keyword evidence="3 6" id="KW-0240">DNA-directed RNA polymerase</keyword>
<dbReference type="PIRSF" id="PIRSF028763">
    <property type="entry name" value="RNA_pol_Rpc34"/>
    <property type="match status" value="1"/>
</dbReference>
<comment type="caution">
    <text evidence="7">The sequence shown here is derived from an EMBL/GenBank/DDBJ whole genome shotgun (WGS) entry which is preliminary data.</text>
</comment>
<evidence type="ECO:0000256" key="3">
    <source>
        <dbReference type="ARBA" id="ARBA00022478"/>
    </source>
</evidence>
<proteinExistence type="inferred from homology"/>
<protein>
    <recommendedName>
        <fullName evidence="6">DNA-directed RNA polymerase III subunit RPC6</fullName>
        <shortName evidence="6">RNA polymerase III subunit C6</shortName>
    </recommendedName>
</protein>
<dbReference type="Gene3D" id="1.10.10.10">
    <property type="entry name" value="Winged helix-like DNA-binding domain superfamily/Winged helix DNA-binding domain"/>
    <property type="match status" value="2"/>
</dbReference>
<dbReference type="SUPFAM" id="SSF46785">
    <property type="entry name" value="Winged helix' DNA-binding domain"/>
    <property type="match status" value="2"/>
</dbReference>
<dbReference type="InterPro" id="IPR007832">
    <property type="entry name" value="RNA_pol_Rpc34"/>
</dbReference>
<dbReference type="GO" id="GO:0005666">
    <property type="term" value="C:RNA polymerase III complex"/>
    <property type="evidence" value="ECO:0007669"/>
    <property type="project" value="UniProtKB-UniRule"/>
</dbReference>
<dbReference type="GO" id="GO:0005654">
    <property type="term" value="C:nucleoplasm"/>
    <property type="evidence" value="ECO:0007669"/>
    <property type="project" value="UniProtKB-ARBA"/>
</dbReference>
<evidence type="ECO:0000313" key="7">
    <source>
        <dbReference type="EMBL" id="CAD7701120.1"/>
    </source>
</evidence>
<dbReference type="PANTHER" id="PTHR12780">
    <property type="entry name" value="RNA POLYMERASE III DNA DIRECTED , 39KD SUBUNIT-RELATED"/>
    <property type="match status" value="1"/>
</dbReference>
<sequence>MAQTPEQLVLGVARKNPEGASDAILERELADLLTVEQRANAINSLLQTGRLQLFSSGTGLVYKEVDLNVAIKFRGLGTEELLVYQVVEQSRNSGIWTKEMKSKTGLAQPQLTKILKNLETRQLVKTFRPVENKTRKMYILYSLEPAEHLTGGAWYTDMEKDTEFIEVLQEACFRVINHRGLASLADIADFIRSKNLSRVDLSNSNIKSIVDTLIYDGRVDEVEGSSGVQYRSALLQLPDSSALTSVPCGVCPVFNECRPGGIVSPESCIYYDKWLDF</sequence>
<comment type="similarity">
    <text evidence="2 6">Belongs to the eukaryotic RPC34/RPC39 RNA polymerase subunit family.</text>
</comment>